<dbReference type="RefSeq" id="WP_115671992.1">
    <property type="nucleotide sequence ID" value="NZ_UEYP01000014.1"/>
</dbReference>
<dbReference type="AlphaFoldDB" id="A0A376AAP9"/>
<gene>
    <name evidence="1" type="ORF">RHIZ70_536</name>
</gene>
<dbReference type="InterPro" id="IPR035965">
    <property type="entry name" value="PAS-like_dom_sf"/>
</dbReference>
<dbReference type="EMBL" id="UEYP01000014">
    <property type="protein sequence ID" value="SSC64828.1"/>
    <property type="molecule type" value="Genomic_DNA"/>
</dbReference>
<organism evidence="1 2">
    <name type="scientific">Ciceribacter selenitireducens ATCC BAA-1503</name>
    <dbReference type="NCBI Taxonomy" id="1336235"/>
    <lineage>
        <taxon>Bacteria</taxon>
        <taxon>Pseudomonadati</taxon>
        <taxon>Pseudomonadota</taxon>
        <taxon>Alphaproteobacteria</taxon>
        <taxon>Hyphomicrobiales</taxon>
        <taxon>Rhizobiaceae</taxon>
        <taxon>Ciceribacter</taxon>
    </lineage>
</organism>
<name>A0A376AAP9_9HYPH</name>
<sequence>MYAVAVLDADALATFRREHPWLSFPDNVREVSLFLDDNGSPVRLTATALGADGADCPADADAFGTETVLALIRFAPRGKPTTWESPDEARVWRILERLPTSDEMVLVDDTLEASRRVLLDQAYEIVRKMTVDALRDLAVSARCGGEKDRLEAAALNVPASLDGVAEAHRILFHEVDLWRLVAILRDEASLPIDHDLVGSDDLSVIERLAVDPGVAEGTADSLIQTMFDLSPVAFSISTIGENSSRYVRVNKAYLDLVGKTWDSIRGQEMVSSGLVIDNAAREARLALLDCEGGYSAERADIRNAAGEPVPVLISARRMKLGGKLYDFEVIAEVSHP</sequence>
<accession>A0A376AAP9</accession>
<dbReference type="SUPFAM" id="SSF55785">
    <property type="entry name" value="PYP-like sensor domain (PAS domain)"/>
    <property type="match status" value="1"/>
</dbReference>
<keyword evidence="2" id="KW-1185">Reference proteome</keyword>
<evidence type="ECO:0008006" key="3">
    <source>
        <dbReference type="Google" id="ProtNLM"/>
    </source>
</evidence>
<reference evidence="2" key="1">
    <citation type="submission" date="2018-07" db="EMBL/GenBank/DDBJ databases">
        <authorList>
            <person name="Peiro R."/>
            <person name="Begona"/>
            <person name="Cbmso G."/>
            <person name="Lopez M."/>
            <person name="Gonzalez S."/>
        </authorList>
    </citation>
    <scope>NUCLEOTIDE SEQUENCE [LARGE SCALE GENOMIC DNA]</scope>
</reference>
<dbReference type="Gene3D" id="3.30.450.20">
    <property type="entry name" value="PAS domain"/>
    <property type="match status" value="1"/>
</dbReference>
<evidence type="ECO:0000313" key="2">
    <source>
        <dbReference type="Proteomes" id="UP000254764"/>
    </source>
</evidence>
<dbReference type="OrthoDB" id="8356632at2"/>
<evidence type="ECO:0000313" key="1">
    <source>
        <dbReference type="EMBL" id="SSC64828.1"/>
    </source>
</evidence>
<protein>
    <recommendedName>
        <fullName evidence="3">PAS domain-containing protein</fullName>
    </recommendedName>
</protein>
<dbReference type="Proteomes" id="UP000254764">
    <property type="component" value="Unassembled WGS sequence"/>
</dbReference>
<proteinExistence type="predicted"/>